<name>A0A2T2P7L4_CORCC</name>
<protein>
    <recommendedName>
        <fullName evidence="2">DUF7708 domain-containing protein</fullName>
    </recommendedName>
</protein>
<dbReference type="Pfam" id="PF24809">
    <property type="entry name" value="DUF7708"/>
    <property type="match status" value="1"/>
</dbReference>
<gene>
    <name evidence="3" type="ORF">BS50DRAFT_616974</name>
</gene>
<dbReference type="InterPro" id="IPR056125">
    <property type="entry name" value="DUF7708"/>
</dbReference>
<dbReference type="AlphaFoldDB" id="A0A2T2P7L4"/>
<accession>A0A2T2P7L4</accession>
<evidence type="ECO:0000313" key="4">
    <source>
        <dbReference type="Proteomes" id="UP000240883"/>
    </source>
</evidence>
<sequence>MNGAQNRRKEDDEEAEEMSRAFIRDLPEGVKSQPVGKALVIHDDIKQRAQVRDILEQFEAAYNPADAVSKSSRELEAAAKEMLEALKSLDTTTKGSIFKKFSRDKSDDTPAMNSVKTRYQKMCHILADYSELFKFVPSDDKYIKLLTGTMETIVTATVNHTTIGQGFADGIDYINTELNYCASSLQLAKARSSQAELNHVRTRVLEIFTLCFKFLAPYTRWFASRFERFKGSLNKNYYEDHVEGPLKALREKSKELERENSMQGLHKLNDIDSTLGELLRATNKKHKDRNEEISLSFSNGEALMAQLQHLTMEIREVRKIGEKANGQNMLAAKRHIQERDKQLRGKKANMNWGKAIQGAKMKAIPPSTNRGSKGLLPWEDIEAASWFLEAVADSGYPIDIREPEDFRFAPAVFQRLESWLTGQESEWLWMRGPSETEELSEVSTAAYYTVMVGERLKIPFLAYRFRGDEGLAESIDPGAEDRSIEMDRLVLMVYSIIRQLVWRLPDEVETDIDLSAERFGRLDGSTESILDAFNLIEGLLSLMPKVLIVVLDGFQLVDNDNGASGDGTFGYLELLLDVLRSAGTSRTLKVLITSDGLCRALLEEDVIDLDEQVRFEQGESGIERIPGLLELYMEEMIDAESSAEEW</sequence>
<evidence type="ECO:0000259" key="2">
    <source>
        <dbReference type="Pfam" id="PF24809"/>
    </source>
</evidence>
<dbReference type="Proteomes" id="UP000240883">
    <property type="component" value="Unassembled WGS sequence"/>
</dbReference>
<evidence type="ECO:0000256" key="1">
    <source>
        <dbReference type="SAM" id="MobiDB-lite"/>
    </source>
</evidence>
<dbReference type="EMBL" id="KZ678129">
    <property type="protein sequence ID" value="PSN73657.1"/>
    <property type="molecule type" value="Genomic_DNA"/>
</dbReference>
<proteinExistence type="predicted"/>
<reference evidence="3 4" key="1">
    <citation type="journal article" date="2018" name="Front. Microbiol.">
        <title>Genome-Wide Analysis of Corynespora cassiicola Leaf Fall Disease Putative Effectors.</title>
        <authorList>
            <person name="Lopez D."/>
            <person name="Ribeiro S."/>
            <person name="Label P."/>
            <person name="Fumanal B."/>
            <person name="Venisse J.S."/>
            <person name="Kohler A."/>
            <person name="de Oliveira R.R."/>
            <person name="Labutti K."/>
            <person name="Lipzen A."/>
            <person name="Lail K."/>
            <person name="Bauer D."/>
            <person name="Ohm R.A."/>
            <person name="Barry K.W."/>
            <person name="Spatafora J."/>
            <person name="Grigoriev I.V."/>
            <person name="Martin F.M."/>
            <person name="Pujade-Renaud V."/>
        </authorList>
    </citation>
    <scope>NUCLEOTIDE SEQUENCE [LARGE SCALE GENOMIC DNA]</scope>
    <source>
        <strain evidence="3 4">Philippines</strain>
    </source>
</reference>
<keyword evidence="4" id="KW-1185">Reference proteome</keyword>
<feature type="domain" description="DUF7708" evidence="2">
    <location>
        <begin position="120"/>
        <end position="259"/>
    </location>
</feature>
<dbReference type="STRING" id="1448308.A0A2T2P7L4"/>
<evidence type="ECO:0000313" key="3">
    <source>
        <dbReference type="EMBL" id="PSN73657.1"/>
    </source>
</evidence>
<organism evidence="3 4">
    <name type="scientific">Corynespora cassiicola Philippines</name>
    <dbReference type="NCBI Taxonomy" id="1448308"/>
    <lineage>
        <taxon>Eukaryota</taxon>
        <taxon>Fungi</taxon>
        <taxon>Dikarya</taxon>
        <taxon>Ascomycota</taxon>
        <taxon>Pezizomycotina</taxon>
        <taxon>Dothideomycetes</taxon>
        <taxon>Pleosporomycetidae</taxon>
        <taxon>Pleosporales</taxon>
        <taxon>Corynesporascaceae</taxon>
        <taxon>Corynespora</taxon>
    </lineage>
</organism>
<dbReference type="OrthoDB" id="4840035at2759"/>
<feature type="region of interest" description="Disordered" evidence="1">
    <location>
        <begin position="1"/>
        <end position="20"/>
    </location>
</feature>